<organism evidence="2 3">
    <name type="scientific">Mesorhizobium newzealandense</name>
    <dbReference type="NCBI Taxonomy" id="1300302"/>
    <lineage>
        <taxon>Bacteria</taxon>
        <taxon>Pseudomonadati</taxon>
        <taxon>Pseudomonadota</taxon>
        <taxon>Alphaproteobacteria</taxon>
        <taxon>Hyphomicrobiales</taxon>
        <taxon>Phyllobacteriaceae</taxon>
        <taxon>Mesorhizobium</taxon>
    </lineage>
</organism>
<evidence type="ECO:0000256" key="1">
    <source>
        <dbReference type="SAM" id="MobiDB-lite"/>
    </source>
</evidence>
<proteinExistence type="predicted"/>
<feature type="region of interest" description="Disordered" evidence="1">
    <location>
        <begin position="31"/>
        <end position="55"/>
    </location>
</feature>
<dbReference type="EMBL" id="JBHUGZ010000002">
    <property type="protein sequence ID" value="MFD1981991.1"/>
    <property type="molecule type" value="Genomic_DNA"/>
</dbReference>
<accession>A0ABW4U4M5</accession>
<name>A0ABW4U4M5_9HYPH</name>
<keyword evidence="3" id="KW-1185">Reference proteome</keyword>
<evidence type="ECO:0000313" key="2">
    <source>
        <dbReference type="EMBL" id="MFD1981991.1"/>
    </source>
</evidence>
<reference evidence="3" key="1">
    <citation type="journal article" date="2019" name="Int. J. Syst. Evol. Microbiol.">
        <title>The Global Catalogue of Microorganisms (GCM) 10K type strain sequencing project: providing services to taxonomists for standard genome sequencing and annotation.</title>
        <authorList>
            <consortium name="The Broad Institute Genomics Platform"/>
            <consortium name="The Broad Institute Genome Sequencing Center for Infectious Disease"/>
            <person name="Wu L."/>
            <person name="Ma J."/>
        </authorList>
    </citation>
    <scope>NUCLEOTIDE SEQUENCE [LARGE SCALE GENOMIC DNA]</scope>
    <source>
        <strain evidence="3">CGMCC 1.16225</strain>
    </source>
</reference>
<comment type="caution">
    <text evidence="2">The sequence shown here is derived from an EMBL/GenBank/DDBJ whole genome shotgun (WGS) entry which is preliminary data.</text>
</comment>
<protein>
    <submittedName>
        <fullName evidence="2">Uncharacterized protein</fullName>
    </submittedName>
</protein>
<sequence length="55" mass="6061">MIDLRILVSSSIGPADFKQANFRAGVRKWPTMADSAASRNRPTTDAMPPRDLCRA</sequence>
<dbReference type="Proteomes" id="UP001597405">
    <property type="component" value="Unassembled WGS sequence"/>
</dbReference>
<dbReference type="RefSeq" id="WP_379094205.1">
    <property type="nucleotide sequence ID" value="NZ_JBHUGZ010000002.1"/>
</dbReference>
<gene>
    <name evidence="2" type="ORF">ACFSOZ_04725</name>
</gene>
<evidence type="ECO:0000313" key="3">
    <source>
        <dbReference type="Proteomes" id="UP001597405"/>
    </source>
</evidence>